<dbReference type="EMBL" id="KB740975">
    <property type="protein sequence ID" value="ENN76502.1"/>
    <property type="molecule type" value="Genomic_DNA"/>
</dbReference>
<feature type="non-terminal residue" evidence="1">
    <location>
        <position position="1"/>
    </location>
</feature>
<dbReference type="AlphaFoldDB" id="N6UCX7"/>
<reference evidence="1" key="1">
    <citation type="journal article" date="2013" name="Genome Biol.">
        <title>Draft genome of the mountain pine beetle, Dendroctonus ponderosae Hopkins, a major forest pest.</title>
        <authorList>
            <person name="Keeling C.I."/>
            <person name="Yuen M.M."/>
            <person name="Liao N.Y."/>
            <person name="Docking T.R."/>
            <person name="Chan S.K."/>
            <person name="Taylor G.A."/>
            <person name="Palmquist D.L."/>
            <person name="Jackman S.D."/>
            <person name="Nguyen A."/>
            <person name="Li M."/>
            <person name="Henderson H."/>
            <person name="Janes J.K."/>
            <person name="Zhao Y."/>
            <person name="Pandoh P."/>
            <person name="Moore R."/>
            <person name="Sperling F.A."/>
            <person name="Huber D.P."/>
            <person name="Birol I."/>
            <person name="Jones S.J."/>
            <person name="Bohlmann J."/>
        </authorList>
    </citation>
    <scope>NUCLEOTIDE SEQUENCE</scope>
</reference>
<organism evidence="1">
    <name type="scientific">Dendroctonus ponderosae</name>
    <name type="common">Mountain pine beetle</name>
    <dbReference type="NCBI Taxonomy" id="77166"/>
    <lineage>
        <taxon>Eukaryota</taxon>
        <taxon>Metazoa</taxon>
        <taxon>Ecdysozoa</taxon>
        <taxon>Arthropoda</taxon>
        <taxon>Hexapoda</taxon>
        <taxon>Insecta</taxon>
        <taxon>Pterygota</taxon>
        <taxon>Neoptera</taxon>
        <taxon>Endopterygota</taxon>
        <taxon>Coleoptera</taxon>
        <taxon>Polyphaga</taxon>
        <taxon>Cucujiformia</taxon>
        <taxon>Curculionidae</taxon>
        <taxon>Scolytinae</taxon>
        <taxon>Dendroctonus</taxon>
    </lineage>
</organism>
<feature type="non-terminal residue" evidence="1">
    <location>
        <position position="67"/>
    </location>
</feature>
<sequence length="67" mass="8166">MSSYIQNFRGLIRIKNLSRIIFNNRPSELLKIHNYRNRRIQKSIVMMKLKADRKNQFPKVEDYPDDL</sequence>
<dbReference type="HOGENOM" id="CLU_2819869_0_0_1"/>
<proteinExistence type="predicted"/>
<protein>
    <submittedName>
        <fullName evidence="1">Uncharacterized protein</fullName>
    </submittedName>
</protein>
<evidence type="ECO:0000313" key="1">
    <source>
        <dbReference type="EMBL" id="ENN76502.1"/>
    </source>
</evidence>
<name>N6UCX7_DENPD</name>
<accession>N6UCX7</accession>
<gene>
    <name evidence="1" type="ORF">YQE_06954</name>
</gene>